<dbReference type="PANTHER" id="PTHR43270">
    <property type="entry name" value="BETA-ALA-HIS DIPEPTIDASE"/>
    <property type="match status" value="1"/>
</dbReference>
<dbReference type="GO" id="GO:0008233">
    <property type="term" value="F:peptidase activity"/>
    <property type="evidence" value="ECO:0007669"/>
    <property type="project" value="UniProtKB-KW"/>
</dbReference>
<dbReference type="NCBIfam" id="NF006579">
    <property type="entry name" value="PRK09104.1"/>
    <property type="match status" value="1"/>
</dbReference>
<dbReference type="Pfam" id="PF07687">
    <property type="entry name" value="M20_dimer"/>
    <property type="match status" value="1"/>
</dbReference>
<dbReference type="InterPro" id="IPR002933">
    <property type="entry name" value="Peptidase_M20"/>
</dbReference>
<sequence length="466" mass="51547">MSPFDLTRALQQARSEHAHFLDRLIEYLKIPSISADPSQSEAMQQCAQMSAELLSWAGLEQVEILPLYDAPPYVVGRWSGRPGAPTMLVYGHYDVQPATPLELWTTPPFEPDLRDERLFARGATDDKGQALMHLCAIRSILRSGGELPFNLIVLLEGEEEIVSPNLERFISQYGEKVRADLWMLSDTAMWDVGRPAITTSLRGMALMEVHAQCAARDLHSGTFGGAVANPLEALSRLLAKMKDADGHVLIPGFYDEVDPVNEATRAQLASVPLDPDHWYQEIGIARGGEYGEQDFSLLERLWMRPTLEINGLWGGHNGAGIKTVLPAKAQAKLSMRLVPHQDPAQMIQRVSQFLTREAPDYLQLEINPLPGSGRGIRVAADHPALRPLRMGLEEAFGDPPLLLGEGATIPVVARLSEAFDMPPLLVGFALPDSRCHAPDENMHMPTFYTGIEALIRAYNHFGEIQE</sequence>
<dbReference type="AlphaFoldDB" id="A0A1S7LG87"/>
<evidence type="ECO:0000259" key="4">
    <source>
        <dbReference type="Pfam" id="PF07687"/>
    </source>
</evidence>
<gene>
    <name evidence="5" type="ORF">MAGMO_0870</name>
</gene>
<evidence type="ECO:0000256" key="2">
    <source>
        <dbReference type="ARBA" id="ARBA00022723"/>
    </source>
</evidence>
<keyword evidence="2" id="KW-0479">Metal-binding</keyword>
<dbReference type="NCBIfam" id="NF005914">
    <property type="entry name" value="PRK07907.1"/>
    <property type="match status" value="1"/>
</dbReference>
<dbReference type="Gene3D" id="3.40.630.10">
    <property type="entry name" value="Zn peptidases"/>
    <property type="match status" value="1"/>
</dbReference>
<dbReference type="GO" id="GO:0046872">
    <property type="term" value="F:metal ion binding"/>
    <property type="evidence" value="ECO:0007669"/>
    <property type="project" value="UniProtKB-KW"/>
</dbReference>
<evidence type="ECO:0000256" key="3">
    <source>
        <dbReference type="ARBA" id="ARBA00022801"/>
    </source>
</evidence>
<evidence type="ECO:0000256" key="1">
    <source>
        <dbReference type="ARBA" id="ARBA00022670"/>
    </source>
</evidence>
<keyword evidence="3" id="KW-0378">Hydrolase</keyword>
<accession>A0A1S7LG87</accession>
<dbReference type="PANTHER" id="PTHR43270:SF12">
    <property type="entry name" value="SUCCINYL-DIAMINOPIMELATE DESUCCINYLASE"/>
    <property type="match status" value="1"/>
</dbReference>
<dbReference type="SUPFAM" id="SSF53187">
    <property type="entry name" value="Zn-dependent exopeptidases"/>
    <property type="match status" value="1"/>
</dbReference>
<feature type="domain" description="Peptidase M20 dimerisation" evidence="4">
    <location>
        <begin position="202"/>
        <end position="361"/>
    </location>
</feature>
<dbReference type="EMBL" id="LO017727">
    <property type="protein sequence ID" value="CRH05069.1"/>
    <property type="molecule type" value="Genomic_DNA"/>
</dbReference>
<dbReference type="GO" id="GO:0006508">
    <property type="term" value="P:proteolysis"/>
    <property type="evidence" value="ECO:0007669"/>
    <property type="project" value="UniProtKB-KW"/>
</dbReference>
<dbReference type="Gene3D" id="3.30.70.360">
    <property type="match status" value="1"/>
</dbReference>
<protein>
    <submittedName>
        <fullName evidence="5">Putative Peptidase M20</fullName>
    </submittedName>
</protein>
<dbReference type="InterPro" id="IPR051458">
    <property type="entry name" value="Cyt/Met_Dipeptidase"/>
</dbReference>
<proteinExistence type="predicted"/>
<organism evidence="5">
    <name type="scientific">Magnetococcus massalia (strain MO-1)</name>
    <dbReference type="NCBI Taxonomy" id="451514"/>
    <lineage>
        <taxon>Bacteria</taxon>
        <taxon>Pseudomonadati</taxon>
        <taxon>Pseudomonadota</taxon>
        <taxon>Magnetococcia</taxon>
        <taxon>Magnetococcales</taxon>
        <taxon>Magnetococcaceae</taxon>
        <taxon>Magnetococcus</taxon>
    </lineage>
</organism>
<evidence type="ECO:0000313" key="5">
    <source>
        <dbReference type="EMBL" id="CRH05069.1"/>
    </source>
</evidence>
<keyword evidence="1" id="KW-0645">Protease</keyword>
<name>A0A1S7LG87_MAGMO</name>
<dbReference type="Pfam" id="PF01546">
    <property type="entry name" value="Peptidase_M20"/>
    <property type="match status" value="1"/>
</dbReference>
<dbReference type="NCBIfam" id="NF006053">
    <property type="entry name" value="PRK08201.1"/>
    <property type="match status" value="1"/>
</dbReference>
<reference evidence="5" key="1">
    <citation type="submission" date="2015-04" db="EMBL/GenBank/DDBJ databases">
        <authorList>
            <person name="Syromyatnikov M.Y."/>
            <person name="Popov V.N."/>
        </authorList>
    </citation>
    <scope>NUCLEOTIDE SEQUENCE</scope>
    <source>
        <strain evidence="5">MO-1</strain>
    </source>
</reference>
<dbReference type="InterPro" id="IPR011650">
    <property type="entry name" value="Peptidase_M20_dimer"/>
</dbReference>